<feature type="compositionally biased region" description="Low complexity" evidence="1">
    <location>
        <begin position="56"/>
        <end position="66"/>
    </location>
</feature>
<evidence type="ECO:0000313" key="2">
    <source>
        <dbReference type="EMBL" id="KKN29394.1"/>
    </source>
</evidence>
<sequence>MNDLLRPVQDERVLKACNDPKPQKVEVERVATIDDLEGTWEDAGEDMNAGNEERQAQQQAPAGFGANLSSPFTGILGGMRL</sequence>
<organism evidence="2">
    <name type="scientific">marine sediment metagenome</name>
    <dbReference type="NCBI Taxonomy" id="412755"/>
    <lineage>
        <taxon>unclassified sequences</taxon>
        <taxon>metagenomes</taxon>
        <taxon>ecological metagenomes</taxon>
    </lineage>
</organism>
<accession>A0A0F9PGX3</accession>
<dbReference type="AlphaFoldDB" id="A0A0F9PGX3"/>
<evidence type="ECO:0000256" key="1">
    <source>
        <dbReference type="SAM" id="MobiDB-lite"/>
    </source>
</evidence>
<reference evidence="2" key="1">
    <citation type="journal article" date="2015" name="Nature">
        <title>Complex archaea that bridge the gap between prokaryotes and eukaryotes.</title>
        <authorList>
            <person name="Spang A."/>
            <person name="Saw J.H."/>
            <person name="Jorgensen S.L."/>
            <person name="Zaremba-Niedzwiedzka K."/>
            <person name="Martijn J."/>
            <person name="Lind A.E."/>
            <person name="van Eijk R."/>
            <person name="Schleper C."/>
            <person name="Guy L."/>
            <person name="Ettema T.J."/>
        </authorList>
    </citation>
    <scope>NUCLEOTIDE SEQUENCE</scope>
</reference>
<proteinExistence type="predicted"/>
<name>A0A0F9PGX3_9ZZZZ</name>
<gene>
    <name evidence="2" type="ORF">LCGC14_0844680</name>
</gene>
<dbReference type="EMBL" id="LAZR01002491">
    <property type="protein sequence ID" value="KKN29394.1"/>
    <property type="molecule type" value="Genomic_DNA"/>
</dbReference>
<comment type="caution">
    <text evidence="2">The sequence shown here is derived from an EMBL/GenBank/DDBJ whole genome shotgun (WGS) entry which is preliminary data.</text>
</comment>
<protein>
    <submittedName>
        <fullName evidence="2">Uncharacterized protein</fullName>
    </submittedName>
</protein>
<feature type="region of interest" description="Disordered" evidence="1">
    <location>
        <begin position="41"/>
        <end position="68"/>
    </location>
</feature>